<dbReference type="EMBL" id="CP006764">
    <property type="protein sequence ID" value="AIT60091.1"/>
    <property type="molecule type" value="Genomic_DNA"/>
</dbReference>
<sequence>MAKDFDETTQDLGGKAKEAFGEATDNRSIENEGKADQAKSDIKEKAGDAADAVKDKANEVLGKFKDDEK</sequence>
<evidence type="ECO:0000256" key="2">
    <source>
        <dbReference type="SAM" id="MobiDB-lite"/>
    </source>
</evidence>
<dbReference type="STRING" id="558173.CDOO_01370"/>
<dbReference type="SUPFAM" id="SSF69047">
    <property type="entry name" value="Hypothetical protein YjbJ"/>
    <property type="match status" value="1"/>
</dbReference>
<keyword evidence="5" id="KW-1185">Reference proteome</keyword>
<evidence type="ECO:0000259" key="3">
    <source>
        <dbReference type="Pfam" id="PF05532"/>
    </source>
</evidence>
<dbReference type="Proteomes" id="UP000029914">
    <property type="component" value="Chromosome"/>
</dbReference>
<feature type="domain" description="CsbD-like" evidence="3">
    <location>
        <begin position="6"/>
        <end position="55"/>
    </location>
</feature>
<reference evidence="4 5" key="1">
    <citation type="submission" date="2013-09" db="EMBL/GenBank/DDBJ databases">
        <title>Complete genome sequence of Corynebacterium doosanense CAU 212(T) (=DSM 45436(T)), isolated from activated sludge.</title>
        <authorList>
            <person name="Schaffert L."/>
            <person name="Albersmeier A."/>
            <person name="Kalinowski J."/>
            <person name="Ruckert C."/>
        </authorList>
    </citation>
    <scope>NUCLEOTIDE SEQUENCE [LARGE SCALE GENOMIC DNA]</scope>
    <source>
        <strain evidence="4 5">CAU 212</strain>
    </source>
</reference>
<dbReference type="InterPro" id="IPR008462">
    <property type="entry name" value="CsbD"/>
</dbReference>
<dbReference type="Pfam" id="PF05532">
    <property type="entry name" value="CsbD"/>
    <property type="match status" value="1"/>
</dbReference>
<proteinExistence type="inferred from homology"/>
<name>A0A097ID86_9CORY</name>
<dbReference type="AlphaFoldDB" id="A0A097ID86"/>
<evidence type="ECO:0000313" key="4">
    <source>
        <dbReference type="EMBL" id="AIT60091.1"/>
    </source>
</evidence>
<evidence type="ECO:0000256" key="1">
    <source>
        <dbReference type="ARBA" id="ARBA00009129"/>
    </source>
</evidence>
<dbReference type="eggNOG" id="COG3237">
    <property type="taxonomic scope" value="Bacteria"/>
</dbReference>
<gene>
    <name evidence="4" type="ORF">CDOO_01370</name>
</gene>
<feature type="region of interest" description="Disordered" evidence="2">
    <location>
        <begin position="1"/>
        <end position="51"/>
    </location>
</feature>
<dbReference type="KEGG" id="cdo:CDOO_01370"/>
<accession>A0A097ID86</accession>
<feature type="compositionally biased region" description="Basic and acidic residues" evidence="2">
    <location>
        <begin position="14"/>
        <end position="51"/>
    </location>
</feature>
<evidence type="ECO:0000313" key="5">
    <source>
        <dbReference type="Proteomes" id="UP000029914"/>
    </source>
</evidence>
<dbReference type="RefSeq" id="WP_018021572.1">
    <property type="nucleotide sequence ID" value="NZ_AQUX01000002.1"/>
</dbReference>
<dbReference type="HOGENOM" id="CLU_135567_1_2_11"/>
<dbReference type="InterPro" id="IPR036629">
    <property type="entry name" value="YjbJ_sf"/>
</dbReference>
<comment type="similarity">
    <text evidence="1">Belongs to the UPF0337 (CsbD) family.</text>
</comment>
<organism evidence="4 5">
    <name type="scientific">Corynebacterium doosanense CAU 212 = DSM 45436</name>
    <dbReference type="NCBI Taxonomy" id="558173"/>
    <lineage>
        <taxon>Bacteria</taxon>
        <taxon>Bacillati</taxon>
        <taxon>Actinomycetota</taxon>
        <taxon>Actinomycetes</taxon>
        <taxon>Mycobacteriales</taxon>
        <taxon>Corynebacteriaceae</taxon>
        <taxon>Corynebacterium</taxon>
    </lineage>
</organism>
<dbReference type="OrthoDB" id="4419830at2"/>
<protein>
    <submittedName>
        <fullName evidence="4">General stress protein CsbD</fullName>
    </submittedName>
</protein>
<dbReference type="Gene3D" id="1.10.1470.10">
    <property type="entry name" value="YjbJ"/>
    <property type="match status" value="1"/>
</dbReference>